<keyword evidence="1" id="KW-0472">Membrane</keyword>
<evidence type="ECO:0000256" key="2">
    <source>
        <dbReference type="SAM" id="SignalP"/>
    </source>
</evidence>
<comment type="caution">
    <text evidence="3">The sequence shown here is derived from an EMBL/GenBank/DDBJ whole genome shotgun (WGS) entry which is preliminary data.</text>
</comment>
<accession>A0A397CQZ6</accession>
<proteinExistence type="predicted"/>
<feature type="chain" id="PRO_5017295449" evidence="2">
    <location>
        <begin position="22"/>
        <end position="299"/>
    </location>
</feature>
<dbReference type="Proteomes" id="UP000266643">
    <property type="component" value="Unassembled WGS sequence"/>
</dbReference>
<feature type="transmembrane region" description="Helical" evidence="1">
    <location>
        <begin position="252"/>
        <end position="274"/>
    </location>
</feature>
<dbReference type="GO" id="GO:0005576">
    <property type="term" value="C:extracellular region"/>
    <property type="evidence" value="ECO:0007669"/>
    <property type="project" value="InterPro"/>
</dbReference>
<keyword evidence="1" id="KW-1133">Transmembrane helix</keyword>
<gene>
    <name evidence="3" type="ORF">DYB30_010718</name>
</gene>
<dbReference type="AlphaFoldDB" id="A0A397CQZ6"/>
<dbReference type="EMBL" id="QUTD01007354">
    <property type="protein sequence ID" value="RHY50604.1"/>
    <property type="molecule type" value="Genomic_DNA"/>
</dbReference>
<reference evidence="3 4" key="1">
    <citation type="submission" date="2018-08" db="EMBL/GenBank/DDBJ databases">
        <title>Aphanomyces genome sequencing and annotation.</title>
        <authorList>
            <person name="Minardi D."/>
            <person name="Oidtmann B."/>
            <person name="Van Der Giezen M."/>
            <person name="Studholme D.J."/>
        </authorList>
    </citation>
    <scope>NUCLEOTIDE SEQUENCE [LARGE SCALE GENOMIC DNA]</scope>
    <source>
        <strain evidence="3 4">D2</strain>
    </source>
</reference>
<organism evidence="3 4">
    <name type="scientific">Aphanomyces astaci</name>
    <name type="common">Crayfish plague agent</name>
    <dbReference type="NCBI Taxonomy" id="112090"/>
    <lineage>
        <taxon>Eukaryota</taxon>
        <taxon>Sar</taxon>
        <taxon>Stramenopiles</taxon>
        <taxon>Oomycota</taxon>
        <taxon>Saprolegniomycetes</taxon>
        <taxon>Saprolegniales</taxon>
        <taxon>Verrucalvaceae</taxon>
        <taxon>Aphanomyces</taxon>
    </lineage>
</organism>
<sequence length="299" mass="32512">MPPSHIAIMVMMLATMAAVSPAIPFCSNAQVSDAIHQITRMFTSEYVDLCAADVGYYWSPDAVTSSWVTSTQLGLAKDSANCQWLFREFQAAVANESCIELTLATSATFELFLSYINAKTSYPPATLCNVSQVQTVVTQVALQPTYFTCLAAAGLNASTAFRRLPSPRQLHALRVNGQCAGALWSDLQRGLSKLPTCALFQDGTPVQAIAHLSIDLALSWLEFLATSYHDGWTHQNTSRNAIEFPRNPTQHGAGVILGAMLVGTGVVFAVYVVYSNHREPAIVVPVEEELRLLAVQVFH</sequence>
<evidence type="ECO:0000256" key="1">
    <source>
        <dbReference type="SAM" id="Phobius"/>
    </source>
</evidence>
<feature type="signal peptide" evidence="2">
    <location>
        <begin position="1"/>
        <end position="21"/>
    </location>
</feature>
<dbReference type="Gene3D" id="1.10.239.10">
    <property type="entry name" value="Elicitin domain"/>
    <property type="match status" value="1"/>
</dbReference>
<dbReference type="InterPro" id="IPR036470">
    <property type="entry name" value="Elicitin_sf"/>
</dbReference>
<keyword evidence="2" id="KW-0732">Signal</keyword>
<evidence type="ECO:0000313" key="3">
    <source>
        <dbReference type="EMBL" id="RHY50604.1"/>
    </source>
</evidence>
<dbReference type="VEuPathDB" id="FungiDB:H257_13424"/>
<name>A0A397CQZ6_APHAT</name>
<evidence type="ECO:0000313" key="4">
    <source>
        <dbReference type="Proteomes" id="UP000266643"/>
    </source>
</evidence>
<protein>
    <submittedName>
        <fullName evidence="3">Uncharacterized protein</fullName>
    </submittedName>
</protein>
<keyword evidence="1" id="KW-0812">Transmembrane</keyword>